<dbReference type="EMBL" id="JBCGBO010000006">
    <property type="protein sequence ID" value="KAK9193113.1"/>
    <property type="molecule type" value="Genomic_DNA"/>
</dbReference>
<sequence length="132" mass="14950">MSILFPSRRELSLEATAQYGILPLLLVYLCLSERAAPNRDFSSDDDAVWPIIGLRFGEFDPVGHKLSTVRPPPLMTSEQQTRFHYYRGLLLCYHASLDLCLHLSLHFLSLTAERAYVIFGDNVVCVIGTHIK</sequence>
<keyword evidence="2" id="KW-1185">Reference proteome</keyword>
<dbReference type="Proteomes" id="UP001428341">
    <property type="component" value="Unassembled WGS sequence"/>
</dbReference>
<protein>
    <submittedName>
        <fullName evidence="1">Uncharacterized protein</fullName>
    </submittedName>
</protein>
<comment type="caution">
    <text evidence="1">The sequence shown here is derived from an EMBL/GenBank/DDBJ whole genome shotgun (WGS) entry which is preliminary data.</text>
</comment>
<proteinExistence type="predicted"/>
<organism evidence="1 2">
    <name type="scientific">Citrus x changshan-huyou</name>
    <dbReference type="NCBI Taxonomy" id="2935761"/>
    <lineage>
        <taxon>Eukaryota</taxon>
        <taxon>Viridiplantae</taxon>
        <taxon>Streptophyta</taxon>
        <taxon>Embryophyta</taxon>
        <taxon>Tracheophyta</taxon>
        <taxon>Spermatophyta</taxon>
        <taxon>Magnoliopsida</taxon>
        <taxon>eudicotyledons</taxon>
        <taxon>Gunneridae</taxon>
        <taxon>Pentapetalae</taxon>
        <taxon>rosids</taxon>
        <taxon>malvids</taxon>
        <taxon>Sapindales</taxon>
        <taxon>Rutaceae</taxon>
        <taxon>Aurantioideae</taxon>
        <taxon>Citrus</taxon>
    </lineage>
</organism>
<accession>A0AAP0LZA7</accession>
<evidence type="ECO:0000313" key="1">
    <source>
        <dbReference type="EMBL" id="KAK9193113.1"/>
    </source>
</evidence>
<dbReference type="AlphaFoldDB" id="A0AAP0LZA7"/>
<name>A0AAP0LZA7_9ROSI</name>
<evidence type="ECO:0000313" key="2">
    <source>
        <dbReference type="Proteomes" id="UP001428341"/>
    </source>
</evidence>
<gene>
    <name evidence="1" type="ORF">WN944_003810</name>
</gene>
<reference evidence="1 2" key="1">
    <citation type="submission" date="2024-05" db="EMBL/GenBank/DDBJ databases">
        <title>Haplotype-resolved chromosome-level genome assembly of Huyou (Citrus changshanensis).</title>
        <authorList>
            <person name="Miao C."/>
            <person name="Chen W."/>
            <person name="Wu Y."/>
            <person name="Wang L."/>
            <person name="Zhao S."/>
            <person name="Grierson D."/>
            <person name="Xu C."/>
            <person name="Chen K."/>
        </authorList>
    </citation>
    <scope>NUCLEOTIDE SEQUENCE [LARGE SCALE GENOMIC DNA]</scope>
    <source>
        <strain evidence="1">01-14</strain>
        <tissue evidence="1">Leaf</tissue>
    </source>
</reference>